<comment type="caution">
    <text evidence="2">The sequence shown here is derived from an EMBL/GenBank/DDBJ whole genome shotgun (WGS) entry which is preliminary data.</text>
</comment>
<evidence type="ECO:0000256" key="1">
    <source>
        <dbReference type="SAM" id="SignalP"/>
    </source>
</evidence>
<dbReference type="AlphaFoldDB" id="A0A2C5WHR2"/>
<accession>A0A2C5WHR2</accession>
<feature type="signal peptide" evidence="1">
    <location>
        <begin position="1"/>
        <end position="21"/>
    </location>
</feature>
<sequence length="173" mass="19344">MNLYRGFVYLTLLLCAGCVKTANIPPADLTLSSFELGPNNLFTVKFTSTVDLASAFNDFENSNQLTPTLICSLDGDMDFSSKHSINIKAEGLVNASSQTRPNYTFTSELVFYNARPYGTQLDLNDYEAVRPLLANKAFIPCKVRITAYGYKTYYTKSLIIPTTKMTEQIFKKP</sequence>
<evidence type="ECO:0000313" key="3">
    <source>
        <dbReference type="Proteomes" id="UP000222460"/>
    </source>
</evidence>
<reference evidence="3" key="1">
    <citation type="submission" date="2017-10" db="EMBL/GenBank/DDBJ databases">
        <title>FDA dAtabase for Regulatory Grade micrObial Sequences (FDA-ARGOS): Supporting development and validation of Infectious Disease Dx tests.</title>
        <authorList>
            <person name="Goldberg B."/>
            <person name="Campos J."/>
            <person name="Tallon L."/>
            <person name="Sadzewicz L."/>
            <person name="Ott S."/>
            <person name="Zhao X."/>
            <person name="Nagaraj S."/>
            <person name="Vavikolanu K."/>
            <person name="Aluvathingal J."/>
            <person name="Nadendla S."/>
            <person name="Geyer C."/>
            <person name="Sichtig H."/>
        </authorList>
    </citation>
    <scope>NUCLEOTIDE SEQUENCE [LARGE SCALE GENOMIC DNA]</scope>
    <source>
        <strain evidence="3">FDAARGOS_376</strain>
    </source>
</reference>
<dbReference type="Proteomes" id="UP000222460">
    <property type="component" value="Unassembled WGS sequence"/>
</dbReference>
<name>A0A2C5WHR2_PSEPU</name>
<dbReference type="EMBL" id="PDKZ01000002">
    <property type="protein sequence ID" value="PHH43931.1"/>
    <property type="molecule type" value="Genomic_DNA"/>
</dbReference>
<proteinExistence type="predicted"/>
<evidence type="ECO:0000313" key="2">
    <source>
        <dbReference type="EMBL" id="PHH43931.1"/>
    </source>
</evidence>
<organism evidence="2 3">
    <name type="scientific">Pseudomonas putida</name>
    <name type="common">Arthrobacter siderocapsulatus</name>
    <dbReference type="NCBI Taxonomy" id="303"/>
    <lineage>
        <taxon>Bacteria</taxon>
        <taxon>Pseudomonadati</taxon>
        <taxon>Pseudomonadota</taxon>
        <taxon>Gammaproteobacteria</taxon>
        <taxon>Pseudomonadales</taxon>
        <taxon>Pseudomonadaceae</taxon>
        <taxon>Pseudomonas</taxon>
    </lineage>
</organism>
<keyword evidence="1" id="KW-0732">Signal</keyword>
<feature type="chain" id="PRO_5012767474" description="Lipoprotein" evidence="1">
    <location>
        <begin position="22"/>
        <end position="173"/>
    </location>
</feature>
<dbReference type="RefSeq" id="WP_098968361.1">
    <property type="nucleotide sequence ID" value="NZ_PDKZ01000002.1"/>
</dbReference>
<gene>
    <name evidence="2" type="ORF">CRX57_28170</name>
</gene>
<evidence type="ECO:0008006" key="4">
    <source>
        <dbReference type="Google" id="ProtNLM"/>
    </source>
</evidence>
<protein>
    <recommendedName>
        <fullName evidence="4">Lipoprotein</fullName>
    </recommendedName>
</protein>